<dbReference type="PROSITE" id="PS51257">
    <property type="entry name" value="PROKAR_LIPOPROTEIN"/>
    <property type="match status" value="1"/>
</dbReference>
<organism evidence="1 2">
    <name type="scientific">Ruania alba</name>
    <dbReference type="NCBI Taxonomy" id="648782"/>
    <lineage>
        <taxon>Bacteria</taxon>
        <taxon>Bacillati</taxon>
        <taxon>Actinomycetota</taxon>
        <taxon>Actinomycetes</taxon>
        <taxon>Micrococcales</taxon>
        <taxon>Ruaniaceae</taxon>
        <taxon>Ruania</taxon>
    </lineage>
</organism>
<dbReference type="InterPro" id="IPR029046">
    <property type="entry name" value="LolA/LolB/LppX"/>
</dbReference>
<dbReference type="Gene3D" id="2.50.20.20">
    <property type="match status" value="2"/>
</dbReference>
<accession>A0A1H5KMK4</accession>
<name>A0A1H5KMK4_9MICO</name>
<evidence type="ECO:0000313" key="2">
    <source>
        <dbReference type="Proteomes" id="UP000199220"/>
    </source>
</evidence>
<evidence type="ECO:0000313" key="1">
    <source>
        <dbReference type="EMBL" id="SEE65854.1"/>
    </source>
</evidence>
<reference evidence="2" key="1">
    <citation type="submission" date="2016-10" db="EMBL/GenBank/DDBJ databases">
        <authorList>
            <person name="Varghese N."/>
            <person name="Submissions S."/>
        </authorList>
    </citation>
    <scope>NUCLEOTIDE SEQUENCE [LARGE SCALE GENOMIC DNA]</scope>
    <source>
        <strain evidence="2">DSM 21368</strain>
    </source>
</reference>
<dbReference type="Proteomes" id="UP000199220">
    <property type="component" value="Unassembled WGS sequence"/>
</dbReference>
<dbReference type="EMBL" id="FNTX01000002">
    <property type="protein sequence ID" value="SEE65854.1"/>
    <property type="molecule type" value="Genomic_DNA"/>
</dbReference>
<proteinExistence type="predicted"/>
<dbReference type="OrthoDB" id="9771666at2"/>
<protein>
    <recommendedName>
        <fullName evidence="3">Lipoprotein</fullName>
    </recommendedName>
</protein>
<keyword evidence="2" id="KW-1185">Reference proteome</keyword>
<gene>
    <name evidence="1" type="ORF">SAMN04488554_2342</name>
</gene>
<evidence type="ECO:0008006" key="3">
    <source>
        <dbReference type="Google" id="ProtNLM"/>
    </source>
</evidence>
<dbReference type="RefSeq" id="WP_139177747.1">
    <property type="nucleotide sequence ID" value="NZ_FNTX01000002.1"/>
</dbReference>
<dbReference type="SUPFAM" id="SSF89392">
    <property type="entry name" value="Prokaryotic lipoproteins and lipoprotein localization factors"/>
    <property type="match status" value="1"/>
</dbReference>
<sequence length="388" mass="41264">MRAIEPAGLSMRMTTAIRTCIGAVALVGGLLVAGCTPDGDGGPDTGDAAAIGADSAAALRDAGSFRFEFTAAENTTEGAIAYEDGQVTAIQVTQRDGGDLWRDWWVNGVYWTARGEDATPSLDTLENAESFVAAFDWALLQEDIAAAATSVQSVGTDEIDGVDVTGVEITGPERTETWWLDEADLLRRYEFSTSDGPEGQGRLFDFGVDVGIAVPLTSDTIGTVTAAALRSTGSFRFTQETAEGTQDGAVRYVEGELDALEVTTTDTGGTITRREWWVDQEYWVAEGGGEPELVQPDATAPMPDTWDWAHWQEQLAADASAIEEAGADEIDGVAVTGYQLALDGRTETWWVGPAGLLRAIDYDYPDGTSARAVLTDHGADVEITIPES</sequence>
<dbReference type="AlphaFoldDB" id="A0A1H5KMK4"/>